<feature type="region of interest" description="Disordered" evidence="5">
    <location>
        <begin position="170"/>
        <end position="218"/>
    </location>
</feature>
<feature type="transmembrane region" description="Helical" evidence="6">
    <location>
        <begin position="49"/>
        <end position="71"/>
    </location>
</feature>
<dbReference type="InterPro" id="IPR007300">
    <property type="entry name" value="CidB/LrgB"/>
</dbReference>
<feature type="transmembrane region" description="Helical" evidence="6">
    <location>
        <begin position="602"/>
        <end position="621"/>
    </location>
</feature>
<dbReference type="Pfam" id="PF04172">
    <property type="entry name" value="LrgB"/>
    <property type="match status" value="1"/>
</dbReference>
<feature type="transmembrane region" description="Helical" evidence="6">
    <location>
        <begin position="135"/>
        <end position="157"/>
    </location>
</feature>
<organism evidence="7 8">
    <name type="scientific">Mixia osmundae (strain CBS 9802 / IAM 14324 / JCM 22182 / KY 12970)</name>
    <dbReference type="NCBI Taxonomy" id="764103"/>
    <lineage>
        <taxon>Eukaryota</taxon>
        <taxon>Fungi</taxon>
        <taxon>Dikarya</taxon>
        <taxon>Basidiomycota</taxon>
        <taxon>Pucciniomycotina</taxon>
        <taxon>Mixiomycetes</taxon>
        <taxon>Mixiales</taxon>
        <taxon>Mixiaceae</taxon>
        <taxon>Mixia</taxon>
    </lineage>
</organism>
<evidence type="ECO:0000256" key="6">
    <source>
        <dbReference type="SAM" id="Phobius"/>
    </source>
</evidence>
<keyword evidence="3 6" id="KW-1133">Transmembrane helix</keyword>
<evidence type="ECO:0000256" key="4">
    <source>
        <dbReference type="ARBA" id="ARBA00023136"/>
    </source>
</evidence>
<evidence type="ECO:0008006" key="9">
    <source>
        <dbReference type="Google" id="ProtNLM"/>
    </source>
</evidence>
<evidence type="ECO:0000313" key="8">
    <source>
        <dbReference type="Proteomes" id="UP000009131"/>
    </source>
</evidence>
<dbReference type="EMBL" id="BABT02000146">
    <property type="protein sequence ID" value="GAA97925.1"/>
    <property type="molecule type" value="Genomic_DNA"/>
</dbReference>
<feature type="transmembrane region" description="Helical" evidence="6">
    <location>
        <begin position="665"/>
        <end position="684"/>
    </location>
</feature>
<feature type="transmembrane region" description="Helical" evidence="6">
    <location>
        <begin position="433"/>
        <end position="453"/>
    </location>
</feature>
<comment type="subcellular location">
    <subcellularLocation>
        <location evidence="1">Membrane</location>
        <topology evidence="1">Multi-pass membrane protein</topology>
    </subcellularLocation>
</comment>
<dbReference type="HOGENOM" id="CLU_382207_0_0_1"/>
<gene>
    <name evidence="7" type="primary">Mo04605</name>
    <name evidence="7" type="ORF">E5Q_04605</name>
</gene>
<evidence type="ECO:0000256" key="2">
    <source>
        <dbReference type="ARBA" id="ARBA00022692"/>
    </source>
</evidence>
<dbReference type="InParanoid" id="G7E515"/>
<dbReference type="PANTHER" id="PTHR30249">
    <property type="entry name" value="PUTATIVE SEROTONIN TRANSPORTER"/>
    <property type="match status" value="1"/>
</dbReference>
<comment type="caution">
    <text evidence="7">The sequence shown here is derived from an EMBL/GenBank/DDBJ whole genome shotgun (WGS) entry which is preliminary data.</text>
</comment>
<keyword evidence="2 6" id="KW-0812">Transmembrane</keyword>
<feature type="transmembrane region" description="Helical" evidence="6">
    <location>
        <begin position="633"/>
        <end position="653"/>
    </location>
</feature>
<evidence type="ECO:0000256" key="3">
    <source>
        <dbReference type="ARBA" id="ARBA00022989"/>
    </source>
</evidence>
<dbReference type="Proteomes" id="UP000009131">
    <property type="component" value="Unassembled WGS sequence"/>
</dbReference>
<dbReference type="AlphaFoldDB" id="G7E515"/>
<feature type="compositionally biased region" description="Polar residues" evidence="5">
    <location>
        <begin position="313"/>
        <end position="334"/>
    </location>
</feature>
<evidence type="ECO:0000256" key="1">
    <source>
        <dbReference type="ARBA" id="ARBA00004141"/>
    </source>
</evidence>
<feature type="compositionally biased region" description="Acidic residues" evidence="5">
    <location>
        <begin position="193"/>
        <end position="208"/>
    </location>
</feature>
<dbReference type="eggNOG" id="ENOG502QQ63">
    <property type="taxonomic scope" value="Eukaryota"/>
</dbReference>
<feature type="transmembrane region" description="Helical" evidence="6">
    <location>
        <begin position="20"/>
        <end position="43"/>
    </location>
</feature>
<reference evidence="7 8" key="2">
    <citation type="journal article" date="2012" name="Open Biol.">
        <title>Characteristics of nucleosomes and linker DNA regions on the genome of the basidiomycete Mixia osmundae revealed by mono- and dinucleosome mapping.</title>
        <authorList>
            <person name="Nishida H."/>
            <person name="Kondo S."/>
            <person name="Matsumoto T."/>
            <person name="Suzuki Y."/>
            <person name="Yoshikawa H."/>
            <person name="Taylor T.D."/>
            <person name="Sugiyama J."/>
        </authorList>
    </citation>
    <scope>NUCLEOTIDE SEQUENCE [LARGE SCALE GENOMIC DNA]</scope>
    <source>
        <strain evidence="8">CBS 9802 / IAM 14324 / JCM 22182 / KY 12970</strain>
    </source>
</reference>
<dbReference type="RefSeq" id="XP_014566076.1">
    <property type="nucleotide sequence ID" value="XM_014710590.1"/>
</dbReference>
<protein>
    <recommendedName>
        <fullName evidence="9">LrgB-like protein</fullName>
    </recommendedName>
</protein>
<reference evidence="7 8" key="1">
    <citation type="journal article" date="2011" name="J. Gen. Appl. Microbiol.">
        <title>Draft genome sequencing of the enigmatic basidiomycete Mixia osmundae.</title>
        <authorList>
            <person name="Nishida H."/>
            <person name="Nagatsuka Y."/>
            <person name="Sugiyama J."/>
        </authorList>
    </citation>
    <scope>NUCLEOTIDE SEQUENCE [LARGE SCALE GENOMIC DNA]</scope>
    <source>
        <strain evidence="8">CBS 9802 / IAM 14324 / JCM 22182 / KY 12970</strain>
    </source>
</reference>
<dbReference type="OrthoDB" id="2502820at2759"/>
<keyword evidence="4 6" id="KW-0472">Membrane</keyword>
<accession>G7E515</accession>
<dbReference type="PANTHER" id="PTHR30249:SF0">
    <property type="entry name" value="PLASTIDAL GLYCOLATE_GLYCERATE TRANSLOCATOR 1, CHLOROPLASTIC"/>
    <property type="match status" value="1"/>
</dbReference>
<feature type="transmembrane region" description="Helical" evidence="6">
    <location>
        <begin position="485"/>
        <end position="506"/>
    </location>
</feature>
<sequence>MVTRSELMQGFALFWHEQRFHLFQQFVHVPIGVLFLVICAWALEQAIVISFPAPVILAALFFALLLLLDYLSPRRAMVKNNDGKLERPRFAKPLVDYPLYLLAPPCDCLLRNMSLFFTGSFISIPKRDQLPLEQIGLLTAGFLLTLVLAWPFTVLWYRIVSRVPIGCLQDPPRRQRQTGQDGDPEKGLSTQTSDEDDDDDEREQEEIDREFGQLSADAPQGRLHRDIIVFRGELYHAKSVDLPQPAGHVQPPPRLHRAKTERPSMIWSPSWLRNPFALPSDPIDESKQAMPPGSPSDPTLSRSASEPNMRAAANSSTAAGTPDTQGNNSTRRPSQVTLAIPELDKRLSSSQASPSASPTTYLTIGNEVLALKRIESNEQETKLAGLSERRRSDVQSLLNQRAGAQPISNDKIIDAEDADGIQIRRVAQLFGDLVDPLVFASLIVIGLPLYYAANFRGNELPLFIGLNAGSYLLAIRLIPPKMTRIFHPILVSAALTFVSIWALGAIRSEGLQTTLSRYQRRTTVADLFSPTEWRDTPDISRVPGMGDLLVILLEAGIIALMMPLYRYRRDLKKYSVKFIVLILPNCALALFLWPLLARAIGLPLAIAAAFAGKFTSTPLGIEIAAALGADQGIEVVIIVVVGIVVVLLSPLALPLMGVKKHEHLLIGSSTGCLAGAIGASALLSKGSPRQFALASLTFVIYGTVILICVSIPPVADFIGKVAGV</sequence>
<dbReference type="GO" id="GO:0016020">
    <property type="term" value="C:membrane"/>
    <property type="evidence" value="ECO:0007669"/>
    <property type="project" value="UniProtKB-SubCell"/>
</dbReference>
<evidence type="ECO:0000256" key="5">
    <source>
        <dbReference type="SAM" id="MobiDB-lite"/>
    </source>
</evidence>
<feature type="transmembrane region" description="Helical" evidence="6">
    <location>
        <begin position="459"/>
        <end position="478"/>
    </location>
</feature>
<feature type="transmembrane region" description="Helical" evidence="6">
    <location>
        <begin position="691"/>
        <end position="715"/>
    </location>
</feature>
<feature type="transmembrane region" description="Helical" evidence="6">
    <location>
        <begin position="578"/>
        <end position="596"/>
    </location>
</feature>
<name>G7E515_MIXOS</name>
<feature type="region of interest" description="Disordered" evidence="5">
    <location>
        <begin position="278"/>
        <end position="334"/>
    </location>
</feature>
<evidence type="ECO:0000313" key="7">
    <source>
        <dbReference type="EMBL" id="GAA97925.1"/>
    </source>
</evidence>
<proteinExistence type="predicted"/>
<feature type="compositionally biased region" description="Polar residues" evidence="5">
    <location>
        <begin position="296"/>
        <end position="306"/>
    </location>
</feature>
<keyword evidence="8" id="KW-1185">Reference proteome</keyword>